<organism evidence="1 2">
    <name type="scientific">Fibrella forsythiae</name>
    <dbReference type="NCBI Taxonomy" id="2817061"/>
    <lineage>
        <taxon>Bacteria</taxon>
        <taxon>Pseudomonadati</taxon>
        <taxon>Bacteroidota</taxon>
        <taxon>Cytophagia</taxon>
        <taxon>Cytophagales</taxon>
        <taxon>Spirosomataceae</taxon>
        <taxon>Fibrella</taxon>
    </lineage>
</organism>
<evidence type="ECO:0000313" key="1">
    <source>
        <dbReference type="EMBL" id="MBO0950807.1"/>
    </source>
</evidence>
<proteinExistence type="predicted"/>
<accession>A0ABS3JPF8</accession>
<reference evidence="1 2" key="1">
    <citation type="submission" date="2021-03" db="EMBL/GenBank/DDBJ databases">
        <title>Fibrella sp. HMF5405 genome sequencing and assembly.</title>
        <authorList>
            <person name="Kang H."/>
            <person name="Kim H."/>
            <person name="Bae S."/>
            <person name="Joh K."/>
        </authorList>
    </citation>
    <scope>NUCLEOTIDE SEQUENCE [LARGE SCALE GENOMIC DNA]</scope>
    <source>
        <strain evidence="1 2">HMF5405</strain>
    </source>
</reference>
<comment type="caution">
    <text evidence="1">The sequence shown here is derived from an EMBL/GenBank/DDBJ whole genome shotgun (WGS) entry which is preliminary data.</text>
</comment>
<keyword evidence="2" id="KW-1185">Reference proteome</keyword>
<dbReference type="Proteomes" id="UP000664628">
    <property type="component" value="Unassembled WGS sequence"/>
</dbReference>
<sequence length="128" mass="14666">MAFDSMSKADFARLTGLDGNSKYRRELNPDLWKPTEIYAFAIQVGLWDGGAKRLDSLADLIEHLPEFERKIILKAGLLTKDKLQIRRQDSNSWLPQELEKLAAWHRQNAIHVSRTFATGSAKTTKRQL</sequence>
<protein>
    <submittedName>
        <fullName evidence="1">Uncharacterized protein</fullName>
    </submittedName>
</protein>
<gene>
    <name evidence="1" type="ORF">J2I46_19605</name>
</gene>
<dbReference type="RefSeq" id="WP_207330753.1">
    <property type="nucleotide sequence ID" value="NZ_JAFMYW010000006.1"/>
</dbReference>
<dbReference type="EMBL" id="JAFMYW010000006">
    <property type="protein sequence ID" value="MBO0950807.1"/>
    <property type="molecule type" value="Genomic_DNA"/>
</dbReference>
<evidence type="ECO:0000313" key="2">
    <source>
        <dbReference type="Proteomes" id="UP000664628"/>
    </source>
</evidence>
<name>A0ABS3JPF8_9BACT</name>